<proteinExistence type="predicted"/>
<evidence type="ECO:0000313" key="2">
    <source>
        <dbReference type="Proteomes" id="UP000299102"/>
    </source>
</evidence>
<evidence type="ECO:0000313" key="1">
    <source>
        <dbReference type="EMBL" id="GBP82266.1"/>
    </source>
</evidence>
<keyword evidence="2" id="KW-1185">Reference proteome</keyword>
<protein>
    <submittedName>
        <fullName evidence="1">Uncharacterized protein</fullName>
    </submittedName>
</protein>
<accession>A0A4C1Z104</accession>
<dbReference type="AlphaFoldDB" id="A0A4C1Z104"/>
<organism evidence="1 2">
    <name type="scientific">Eumeta variegata</name>
    <name type="common">Bagworm moth</name>
    <name type="synonym">Eumeta japonica</name>
    <dbReference type="NCBI Taxonomy" id="151549"/>
    <lineage>
        <taxon>Eukaryota</taxon>
        <taxon>Metazoa</taxon>
        <taxon>Ecdysozoa</taxon>
        <taxon>Arthropoda</taxon>
        <taxon>Hexapoda</taxon>
        <taxon>Insecta</taxon>
        <taxon>Pterygota</taxon>
        <taxon>Neoptera</taxon>
        <taxon>Endopterygota</taxon>
        <taxon>Lepidoptera</taxon>
        <taxon>Glossata</taxon>
        <taxon>Ditrysia</taxon>
        <taxon>Tineoidea</taxon>
        <taxon>Psychidae</taxon>
        <taxon>Oiketicinae</taxon>
        <taxon>Eumeta</taxon>
    </lineage>
</organism>
<comment type="caution">
    <text evidence="1">The sequence shown here is derived from an EMBL/GenBank/DDBJ whole genome shotgun (WGS) entry which is preliminary data.</text>
</comment>
<sequence length="198" mass="21598">MYSHGGGAEVNVTRANVVPPADNAPLHLLGDNRAAFEDGVLLQSCSNKCAGQTDQFLGYGRRCTDLSVFDLWTYDYYTKEHCSSNTFDAPSYWTAGTVVSGGAGPPPRPPPRPAPRPRLYLFIAPLEPSIAQRRLMKTLNTFYFASPKVNFRRRSDGQQSFIRSTGRSTPDGGLPAASFLSDALAQGQPAKRLISIDQ</sequence>
<dbReference type="Proteomes" id="UP000299102">
    <property type="component" value="Unassembled WGS sequence"/>
</dbReference>
<reference evidence="1 2" key="1">
    <citation type="journal article" date="2019" name="Commun. Biol.">
        <title>The bagworm genome reveals a unique fibroin gene that provides high tensile strength.</title>
        <authorList>
            <person name="Kono N."/>
            <person name="Nakamura H."/>
            <person name="Ohtoshi R."/>
            <person name="Tomita M."/>
            <person name="Numata K."/>
            <person name="Arakawa K."/>
        </authorList>
    </citation>
    <scope>NUCLEOTIDE SEQUENCE [LARGE SCALE GENOMIC DNA]</scope>
</reference>
<name>A0A4C1Z104_EUMVA</name>
<gene>
    <name evidence="1" type="ORF">EVAR_103449_1</name>
</gene>
<dbReference type="EMBL" id="BGZK01001556">
    <property type="protein sequence ID" value="GBP82266.1"/>
    <property type="molecule type" value="Genomic_DNA"/>
</dbReference>